<evidence type="ECO:0000256" key="1">
    <source>
        <dbReference type="SAM" id="Phobius"/>
    </source>
</evidence>
<evidence type="ECO:0000313" key="3">
    <source>
        <dbReference type="Proteomes" id="UP001359559"/>
    </source>
</evidence>
<protein>
    <submittedName>
        <fullName evidence="2">Uncharacterized protein</fullName>
    </submittedName>
</protein>
<name>A0AAN9JDX6_CLITE</name>
<keyword evidence="1" id="KW-0472">Membrane</keyword>
<keyword evidence="3" id="KW-1185">Reference proteome</keyword>
<sequence length="85" mass="9682">MLMTCEHALTKGESFVLHGTCILAISILYLIVQFTCHAYAYLKSLVPWKWTEIVSTFVMDTILEGTNTHVVLIQEPVHFLCIIQL</sequence>
<dbReference type="EMBL" id="JAYKXN010000004">
    <property type="protein sequence ID" value="KAK7295509.1"/>
    <property type="molecule type" value="Genomic_DNA"/>
</dbReference>
<comment type="caution">
    <text evidence="2">The sequence shown here is derived from an EMBL/GenBank/DDBJ whole genome shotgun (WGS) entry which is preliminary data.</text>
</comment>
<organism evidence="2 3">
    <name type="scientific">Clitoria ternatea</name>
    <name type="common">Butterfly pea</name>
    <dbReference type="NCBI Taxonomy" id="43366"/>
    <lineage>
        <taxon>Eukaryota</taxon>
        <taxon>Viridiplantae</taxon>
        <taxon>Streptophyta</taxon>
        <taxon>Embryophyta</taxon>
        <taxon>Tracheophyta</taxon>
        <taxon>Spermatophyta</taxon>
        <taxon>Magnoliopsida</taxon>
        <taxon>eudicotyledons</taxon>
        <taxon>Gunneridae</taxon>
        <taxon>Pentapetalae</taxon>
        <taxon>rosids</taxon>
        <taxon>fabids</taxon>
        <taxon>Fabales</taxon>
        <taxon>Fabaceae</taxon>
        <taxon>Papilionoideae</taxon>
        <taxon>50 kb inversion clade</taxon>
        <taxon>NPAAA clade</taxon>
        <taxon>indigoferoid/millettioid clade</taxon>
        <taxon>Phaseoleae</taxon>
        <taxon>Clitoria</taxon>
    </lineage>
</organism>
<keyword evidence="1" id="KW-1133">Transmembrane helix</keyword>
<keyword evidence="1" id="KW-0812">Transmembrane</keyword>
<gene>
    <name evidence="2" type="ORF">RJT34_18418</name>
</gene>
<evidence type="ECO:0000313" key="2">
    <source>
        <dbReference type="EMBL" id="KAK7295509.1"/>
    </source>
</evidence>
<reference evidence="2 3" key="1">
    <citation type="submission" date="2024-01" db="EMBL/GenBank/DDBJ databases">
        <title>The genomes of 5 underutilized Papilionoideae crops provide insights into root nodulation and disease resistance.</title>
        <authorList>
            <person name="Yuan L."/>
        </authorList>
    </citation>
    <scope>NUCLEOTIDE SEQUENCE [LARGE SCALE GENOMIC DNA]</scope>
    <source>
        <strain evidence="2">LY-2023</strain>
        <tissue evidence="2">Leaf</tissue>
    </source>
</reference>
<dbReference type="AlphaFoldDB" id="A0AAN9JDX6"/>
<feature type="transmembrane region" description="Helical" evidence="1">
    <location>
        <begin position="15"/>
        <end position="42"/>
    </location>
</feature>
<proteinExistence type="predicted"/>
<accession>A0AAN9JDX6</accession>
<dbReference type="Proteomes" id="UP001359559">
    <property type="component" value="Unassembled WGS sequence"/>
</dbReference>